<protein>
    <submittedName>
        <fullName evidence="1">13779_t:CDS:1</fullName>
    </submittedName>
</protein>
<dbReference type="AlphaFoldDB" id="A0A9N8YMW9"/>
<comment type="caution">
    <text evidence="1">The sequence shown here is derived from an EMBL/GenBank/DDBJ whole genome shotgun (WGS) entry which is preliminary data.</text>
</comment>
<organism evidence="1 2">
    <name type="scientific">Funneliformis mosseae</name>
    <name type="common">Endomycorrhizal fungus</name>
    <name type="synonym">Glomus mosseae</name>
    <dbReference type="NCBI Taxonomy" id="27381"/>
    <lineage>
        <taxon>Eukaryota</taxon>
        <taxon>Fungi</taxon>
        <taxon>Fungi incertae sedis</taxon>
        <taxon>Mucoromycota</taxon>
        <taxon>Glomeromycotina</taxon>
        <taxon>Glomeromycetes</taxon>
        <taxon>Glomerales</taxon>
        <taxon>Glomeraceae</taxon>
        <taxon>Funneliformis</taxon>
    </lineage>
</organism>
<proteinExistence type="predicted"/>
<reference evidence="1" key="1">
    <citation type="submission" date="2021-06" db="EMBL/GenBank/DDBJ databases">
        <authorList>
            <person name="Kallberg Y."/>
            <person name="Tangrot J."/>
            <person name="Rosling A."/>
        </authorList>
    </citation>
    <scope>NUCLEOTIDE SEQUENCE</scope>
    <source>
        <strain evidence="1">87-6 pot B 2015</strain>
    </source>
</reference>
<keyword evidence="2" id="KW-1185">Reference proteome</keyword>
<dbReference type="EMBL" id="CAJVPP010000007">
    <property type="protein sequence ID" value="CAG8434461.1"/>
    <property type="molecule type" value="Genomic_DNA"/>
</dbReference>
<evidence type="ECO:0000313" key="2">
    <source>
        <dbReference type="Proteomes" id="UP000789375"/>
    </source>
</evidence>
<evidence type="ECO:0000313" key="1">
    <source>
        <dbReference type="EMBL" id="CAG8434461.1"/>
    </source>
</evidence>
<name>A0A9N8YMW9_FUNMO</name>
<gene>
    <name evidence="1" type="ORF">FMOSSE_LOCUS98</name>
</gene>
<dbReference type="Proteomes" id="UP000789375">
    <property type="component" value="Unassembled WGS sequence"/>
</dbReference>
<sequence>MFEYGYLIGNDNNSKLFTPHKLDKISLKATRLKFVVVGTKDLIFNWMECNGRVTCEFEQRFHYTTPLSDKRMLSFKLYDIDENRERLNGIKKYLTGKKKYNSSTKMRLEINVTSDNEPLPTPNPNLEEVDPNCIMSSKGSNGVTLHQVLDAWKLTSLSNTKSTRDYE</sequence>
<accession>A0A9N8YMW9</accession>